<dbReference type="eggNOG" id="KOG2362">
    <property type="taxonomic scope" value="Eukaryota"/>
</dbReference>
<dbReference type="Pfam" id="PF03476">
    <property type="entry name" value="MOSC_N"/>
    <property type="match status" value="1"/>
</dbReference>
<reference evidence="2 3" key="1">
    <citation type="journal article" date="2012" name="Science">
        <title>The Paleozoic origin of enzymatic lignin decomposition reconstructed from 31 fungal genomes.</title>
        <authorList>
            <person name="Floudas D."/>
            <person name="Binder M."/>
            <person name="Riley R."/>
            <person name="Barry K."/>
            <person name="Blanchette R.A."/>
            <person name="Henrissat B."/>
            <person name="Martinez A.T."/>
            <person name="Otillar R."/>
            <person name="Spatafora J.W."/>
            <person name="Yadav J.S."/>
            <person name="Aerts A."/>
            <person name="Benoit I."/>
            <person name="Boyd A."/>
            <person name="Carlson A."/>
            <person name="Copeland A."/>
            <person name="Coutinho P.M."/>
            <person name="de Vries R.P."/>
            <person name="Ferreira P."/>
            <person name="Findley K."/>
            <person name="Foster B."/>
            <person name="Gaskell J."/>
            <person name="Glotzer D."/>
            <person name="Gorecki P."/>
            <person name="Heitman J."/>
            <person name="Hesse C."/>
            <person name="Hori C."/>
            <person name="Igarashi K."/>
            <person name="Jurgens J.A."/>
            <person name="Kallen N."/>
            <person name="Kersten P."/>
            <person name="Kohler A."/>
            <person name="Kuees U."/>
            <person name="Kumar T.K.A."/>
            <person name="Kuo A."/>
            <person name="LaButti K."/>
            <person name="Larrondo L.F."/>
            <person name="Lindquist E."/>
            <person name="Ling A."/>
            <person name="Lombard V."/>
            <person name="Lucas S."/>
            <person name="Lundell T."/>
            <person name="Martin R."/>
            <person name="McLaughlin D.J."/>
            <person name="Morgenstern I."/>
            <person name="Morin E."/>
            <person name="Murat C."/>
            <person name="Nagy L.G."/>
            <person name="Nolan M."/>
            <person name="Ohm R.A."/>
            <person name="Patyshakuliyeva A."/>
            <person name="Rokas A."/>
            <person name="Ruiz-Duenas F.J."/>
            <person name="Sabat G."/>
            <person name="Salamov A."/>
            <person name="Samejima M."/>
            <person name="Schmutz J."/>
            <person name="Slot J.C."/>
            <person name="St John F."/>
            <person name="Stenlid J."/>
            <person name="Sun H."/>
            <person name="Sun S."/>
            <person name="Syed K."/>
            <person name="Tsang A."/>
            <person name="Wiebenga A."/>
            <person name="Young D."/>
            <person name="Pisabarro A."/>
            <person name="Eastwood D.C."/>
            <person name="Martin F."/>
            <person name="Cullen D."/>
            <person name="Grigoriev I.V."/>
            <person name="Hibbett D.S."/>
        </authorList>
    </citation>
    <scope>NUCLEOTIDE SEQUENCE</scope>
    <source>
        <strain evidence="3">FP-58527</strain>
    </source>
</reference>
<dbReference type="AlphaFoldDB" id="S8DZ12"/>
<dbReference type="PROSITE" id="PS51340">
    <property type="entry name" value="MOSC"/>
    <property type="match status" value="1"/>
</dbReference>
<gene>
    <name evidence="2" type="ORF">FOMPIDRAFT_1052025</name>
</gene>
<proteinExistence type="predicted"/>
<dbReference type="PANTHER" id="PTHR14237:SF19">
    <property type="entry name" value="MITOCHONDRIAL AMIDOXIME REDUCING COMPONENT 1"/>
    <property type="match status" value="1"/>
</dbReference>
<organism evidence="2 3">
    <name type="scientific">Fomitopsis schrenkii</name>
    <name type="common">Brown rot fungus</name>
    <dbReference type="NCBI Taxonomy" id="2126942"/>
    <lineage>
        <taxon>Eukaryota</taxon>
        <taxon>Fungi</taxon>
        <taxon>Dikarya</taxon>
        <taxon>Basidiomycota</taxon>
        <taxon>Agaricomycotina</taxon>
        <taxon>Agaricomycetes</taxon>
        <taxon>Polyporales</taxon>
        <taxon>Fomitopsis</taxon>
    </lineage>
</organism>
<keyword evidence="3" id="KW-1185">Reference proteome</keyword>
<dbReference type="SUPFAM" id="SSF141673">
    <property type="entry name" value="MOSC N-terminal domain-like"/>
    <property type="match status" value="1"/>
</dbReference>
<dbReference type="OrthoDB" id="17255at2759"/>
<dbReference type="GO" id="GO:0003824">
    <property type="term" value="F:catalytic activity"/>
    <property type="evidence" value="ECO:0007669"/>
    <property type="project" value="InterPro"/>
</dbReference>
<dbReference type="InParanoid" id="S8DZ12"/>
<sequence length="373" mass="40691">MSTLVSLARNFLGSAAQDPQEASDLLHSDLTSYPTSAPFSIGKVHISRICVFPIKSCKGTDVSEACYTPESLEYDRRWGVVDAGTHRTLTLRQVPKMICIAPRIVPDPASPHGGTLEVSFPTESGCENLRVPLNPTEDLLRTWETIDDGSVNGSFRVDGYICRAASASSPDPSAVLSRYLERPVHLMMKGPEPRACPPTAAFPALEASALYHDAFPLHVASEESIAEFERVLHKIAADQDMNIGGLDRERWLKGAVAIDRFRPNLILKGAGVPFAEDFWREVIISPAKGDGRTPTEVTFVQKCARCLLPNVDPSGGVRDAAVPLKVLMKFRTSMYHEEKNKAAFGTYGIFGGSGVMKVNDVVTVKQWTDAYGV</sequence>
<evidence type="ECO:0000313" key="3">
    <source>
        <dbReference type="Proteomes" id="UP000015241"/>
    </source>
</evidence>
<dbReference type="STRING" id="743788.S8DZ12"/>
<dbReference type="Proteomes" id="UP000015241">
    <property type="component" value="Unassembled WGS sequence"/>
</dbReference>
<dbReference type="GO" id="GO:0030151">
    <property type="term" value="F:molybdenum ion binding"/>
    <property type="evidence" value="ECO:0007669"/>
    <property type="project" value="InterPro"/>
</dbReference>
<accession>S8DZ12</accession>
<dbReference type="GO" id="GO:0030170">
    <property type="term" value="F:pyridoxal phosphate binding"/>
    <property type="evidence" value="ECO:0007669"/>
    <property type="project" value="InterPro"/>
</dbReference>
<name>S8DZ12_FOMSC</name>
<feature type="domain" description="MOSC" evidence="1">
    <location>
        <begin position="178"/>
        <end position="365"/>
    </location>
</feature>
<protein>
    <recommendedName>
        <fullName evidence="1">MOSC domain-containing protein</fullName>
    </recommendedName>
</protein>
<evidence type="ECO:0000313" key="2">
    <source>
        <dbReference type="EMBL" id="EPS97792.1"/>
    </source>
</evidence>
<dbReference type="Pfam" id="PF03473">
    <property type="entry name" value="MOSC"/>
    <property type="match status" value="1"/>
</dbReference>
<dbReference type="EMBL" id="KE504172">
    <property type="protein sequence ID" value="EPS97792.1"/>
    <property type="molecule type" value="Genomic_DNA"/>
</dbReference>
<dbReference type="InterPro" id="IPR005302">
    <property type="entry name" value="MoCF_Sase_C"/>
</dbReference>
<dbReference type="PANTHER" id="PTHR14237">
    <property type="entry name" value="MOLYBDOPTERIN COFACTOR SULFURASE MOSC"/>
    <property type="match status" value="1"/>
</dbReference>
<dbReference type="InterPro" id="IPR005303">
    <property type="entry name" value="MOCOS_middle"/>
</dbReference>
<dbReference type="HOGENOM" id="CLU_028286_1_0_1"/>
<evidence type="ECO:0000259" key="1">
    <source>
        <dbReference type="PROSITE" id="PS51340"/>
    </source>
</evidence>